<dbReference type="GO" id="GO:0005524">
    <property type="term" value="F:ATP binding"/>
    <property type="evidence" value="ECO:0007669"/>
    <property type="project" value="UniProtKB-KW"/>
</dbReference>
<dbReference type="EMBL" id="JAAGOA010000007">
    <property type="protein sequence ID" value="NEE01031.1"/>
    <property type="molecule type" value="Genomic_DNA"/>
</dbReference>
<dbReference type="InterPro" id="IPR003439">
    <property type="entry name" value="ABC_transporter-like_ATP-bd"/>
</dbReference>
<dbReference type="GO" id="GO:0016887">
    <property type="term" value="F:ATP hydrolysis activity"/>
    <property type="evidence" value="ECO:0007669"/>
    <property type="project" value="InterPro"/>
</dbReference>
<keyword evidence="6" id="KW-1185">Reference proteome</keyword>
<gene>
    <name evidence="5" type="ORF">G1H10_12725</name>
</gene>
<dbReference type="PANTHER" id="PTHR45772:SF7">
    <property type="entry name" value="AMINO ACID ABC TRANSPORTER ATP-BINDING PROTEIN"/>
    <property type="match status" value="1"/>
</dbReference>
<organism evidence="5 6">
    <name type="scientific">Phytoactinopolyspora halotolerans</name>
    <dbReference type="NCBI Taxonomy" id="1981512"/>
    <lineage>
        <taxon>Bacteria</taxon>
        <taxon>Bacillati</taxon>
        <taxon>Actinomycetota</taxon>
        <taxon>Actinomycetes</taxon>
        <taxon>Jiangellales</taxon>
        <taxon>Jiangellaceae</taxon>
        <taxon>Phytoactinopolyspora</taxon>
    </lineage>
</organism>
<dbReference type="RefSeq" id="WP_163737810.1">
    <property type="nucleotide sequence ID" value="NZ_JAAGOA010000007.1"/>
</dbReference>
<dbReference type="GO" id="GO:0015192">
    <property type="term" value="F:L-phenylalanine transmembrane transporter activity"/>
    <property type="evidence" value="ECO:0007669"/>
    <property type="project" value="TreeGrafter"/>
</dbReference>
<evidence type="ECO:0000313" key="5">
    <source>
        <dbReference type="EMBL" id="NEE01031.1"/>
    </source>
</evidence>
<sequence>MTQTTPAPAVPAIADPVIQVRSVVVAFGGLLALKGIDLDVTRGERLAILGPNGAGKTTLFNVIAGDITPTDGTVAIKGRDCTFLPSRHRPRLGMARTYQKARSFDGLTIRENIYLALAGHRGRHWPLWRSPVDRRLDEEATEVAESVWLGDHLDTAAGELAHGQKRQLELGMAIATQPDVMLLDEPASGLSRGERERLVELLDSLAGEVTLLLIEHDMEVAFSLSQRVVVMADGAMVTAGTPEQIQSDPDVHEIYLGVEASS</sequence>
<dbReference type="InterPro" id="IPR032823">
    <property type="entry name" value="BCA_ABC_TP_C"/>
</dbReference>
<dbReference type="GO" id="GO:0015188">
    <property type="term" value="F:L-isoleucine transmembrane transporter activity"/>
    <property type="evidence" value="ECO:0007669"/>
    <property type="project" value="TreeGrafter"/>
</dbReference>
<dbReference type="GO" id="GO:0015808">
    <property type="term" value="P:L-alanine transport"/>
    <property type="evidence" value="ECO:0007669"/>
    <property type="project" value="TreeGrafter"/>
</dbReference>
<dbReference type="Gene3D" id="3.40.50.300">
    <property type="entry name" value="P-loop containing nucleotide triphosphate hydrolases"/>
    <property type="match status" value="1"/>
</dbReference>
<evidence type="ECO:0000256" key="1">
    <source>
        <dbReference type="ARBA" id="ARBA00022448"/>
    </source>
</evidence>
<dbReference type="GO" id="GO:1903806">
    <property type="term" value="P:L-isoleucine import across plasma membrane"/>
    <property type="evidence" value="ECO:0007669"/>
    <property type="project" value="TreeGrafter"/>
</dbReference>
<dbReference type="PANTHER" id="PTHR45772">
    <property type="entry name" value="CONSERVED COMPONENT OF ABC TRANSPORTER FOR NATURAL AMINO ACIDS-RELATED"/>
    <property type="match status" value="1"/>
</dbReference>
<dbReference type="CDD" id="cd03219">
    <property type="entry name" value="ABC_Mj1267_LivG_branched"/>
    <property type="match status" value="1"/>
</dbReference>
<comment type="caution">
    <text evidence="5">The sequence shown here is derived from an EMBL/GenBank/DDBJ whole genome shotgun (WGS) entry which is preliminary data.</text>
</comment>
<keyword evidence="1" id="KW-0813">Transport</keyword>
<keyword evidence="2" id="KW-0547">Nucleotide-binding</keyword>
<name>A0A6L9S8L2_9ACTN</name>
<reference evidence="5 6" key="1">
    <citation type="submission" date="2020-02" db="EMBL/GenBank/DDBJ databases">
        <authorList>
            <person name="Li X.-J."/>
            <person name="Han X.-M."/>
        </authorList>
    </citation>
    <scope>NUCLEOTIDE SEQUENCE [LARGE SCALE GENOMIC DNA]</scope>
    <source>
        <strain evidence="5 6">CCTCC AB 2017055</strain>
    </source>
</reference>
<dbReference type="GO" id="GO:0042941">
    <property type="term" value="P:D-alanine transmembrane transport"/>
    <property type="evidence" value="ECO:0007669"/>
    <property type="project" value="TreeGrafter"/>
</dbReference>
<proteinExistence type="predicted"/>
<keyword evidence="3 5" id="KW-0067">ATP-binding</keyword>
<dbReference type="GO" id="GO:0005304">
    <property type="term" value="F:L-valine transmembrane transporter activity"/>
    <property type="evidence" value="ECO:0007669"/>
    <property type="project" value="TreeGrafter"/>
</dbReference>
<feature type="domain" description="ABC transporter" evidence="4">
    <location>
        <begin position="18"/>
        <end position="258"/>
    </location>
</feature>
<dbReference type="InterPro" id="IPR051120">
    <property type="entry name" value="ABC_AA/LPS_Transport"/>
</dbReference>
<dbReference type="SMART" id="SM00382">
    <property type="entry name" value="AAA"/>
    <property type="match status" value="1"/>
</dbReference>
<protein>
    <submittedName>
        <fullName evidence="5">ABC transporter ATP-binding protein</fullName>
    </submittedName>
</protein>
<dbReference type="InterPro" id="IPR027417">
    <property type="entry name" value="P-loop_NTPase"/>
</dbReference>
<dbReference type="PROSITE" id="PS50893">
    <property type="entry name" value="ABC_TRANSPORTER_2"/>
    <property type="match status" value="1"/>
</dbReference>
<dbReference type="Pfam" id="PF00005">
    <property type="entry name" value="ABC_tran"/>
    <property type="match status" value="1"/>
</dbReference>
<dbReference type="Pfam" id="PF12399">
    <property type="entry name" value="BCA_ABC_TP_C"/>
    <property type="match status" value="1"/>
</dbReference>
<dbReference type="GO" id="GO:0005886">
    <property type="term" value="C:plasma membrane"/>
    <property type="evidence" value="ECO:0007669"/>
    <property type="project" value="TreeGrafter"/>
</dbReference>
<evidence type="ECO:0000313" key="6">
    <source>
        <dbReference type="Proteomes" id="UP000475214"/>
    </source>
</evidence>
<dbReference type="SUPFAM" id="SSF52540">
    <property type="entry name" value="P-loop containing nucleoside triphosphate hydrolases"/>
    <property type="match status" value="1"/>
</dbReference>
<evidence type="ECO:0000259" key="4">
    <source>
        <dbReference type="PROSITE" id="PS50893"/>
    </source>
</evidence>
<evidence type="ECO:0000256" key="3">
    <source>
        <dbReference type="ARBA" id="ARBA00022840"/>
    </source>
</evidence>
<dbReference type="Proteomes" id="UP000475214">
    <property type="component" value="Unassembled WGS sequence"/>
</dbReference>
<accession>A0A6L9S8L2</accession>
<dbReference type="AlphaFoldDB" id="A0A6L9S8L2"/>
<evidence type="ECO:0000256" key="2">
    <source>
        <dbReference type="ARBA" id="ARBA00022741"/>
    </source>
</evidence>
<dbReference type="InterPro" id="IPR003593">
    <property type="entry name" value="AAA+_ATPase"/>
</dbReference>
<dbReference type="GO" id="GO:1903805">
    <property type="term" value="P:L-valine import across plasma membrane"/>
    <property type="evidence" value="ECO:0007669"/>
    <property type="project" value="TreeGrafter"/>
</dbReference>